<sequence length="149" mass="17365">MPALPPISPRDIANSVKDTTTSLLYRRFDVWVYDYDDDDDHHNHDLDDDWWDDHRHRRLSKEMIIVICACVLVAAGIISLLAFFLTRRKKCRYRYQRPVDAAPLVRPPGTGQGYENFNPQPPYHSYGQESRDMPEPPPYTSQAPYSSQK</sequence>
<evidence type="ECO:0000313" key="3">
    <source>
        <dbReference type="EMBL" id="KAF4455948.1"/>
    </source>
</evidence>
<proteinExistence type="predicted"/>
<gene>
    <name evidence="3" type="ORF">F53441_1815</name>
</gene>
<organism evidence="3 4">
    <name type="scientific">Fusarium austroafricanum</name>
    <dbReference type="NCBI Taxonomy" id="2364996"/>
    <lineage>
        <taxon>Eukaryota</taxon>
        <taxon>Fungi</taxon>
        <taxon>Dikarya</taxon>
        <taxon>Ascomycota</taxon>
        <taxon>Pezizomycotina</taxon>
        <taxon>Sordariomycetes</taxon>
        <taxon>Hypocreomycetidae</taxon>
        <taxon>Hypocreales</taxon>
        <taxon>Nectriaceae</taxon>
        <taxon>Fusarium</taxon>
        <taxon>Fusarium concolor species complex</taxon>
    </lineage>
</organism>
<feature type="compositionally biased region" description="Polar residues" evidence="1">
    <location>
        <begin position="140"/>
        <end position="149"/>
    </location>
</feature>
<feature type="transmembrane region" description="Helical" evidence="2">
    <location>
        <begin position="63"/>
        <end position="85"/>
    </location>
</feature>
<evidence type="ECO:0000256" key="2">
    <source>
        <dbReference type="SAM" id="Phobius"/>
    </source>
</evidence>
<keyword evidence="4" id="KW-1185">Reference proteome</keyword>
<dbReference type="EMBL" id="JAADJG010000074">
    <property type="protein sequence ID" value="KAF4455948.1"/>
    <property type="molecule type" value="Genomic_DNA"/>
</dbReference>
<name>A0A8H4KUG9_9HYPO</name>
<comment type="caution">
    <text evidence="3">The sequence shown here is derived from an EMBL/GenBank/DDBJ whole genome shotgun (WGS) entry which is preliminary data.</text>
</comment>
<accession>A0A8H4KUG9</accession>
<feature type="region of interest" description="Disordered" evidence="1">
    <location>
        <begin position="102"/>
        <end position="149"/>
    </location>
</feature>
<evidence type="ECO:0000256" key="1">
    <source>
        <dbReference type="SAM" id="MobiDB-lite"/>
    </source>
</evidence>
<reference evidence="3" key="1">
    <citation type="submission" date="2020-01" db="EMBL/GenBank/DDBJ databases">
        <title>Identification and distribution of gene clusters putatively required for synthesis of sphingolipid metabolism inhibitors in phylogenetically diverse species of the filamentous fungus Fusarium.</title>
        <authorList>
            <person name="Kim H.-S."/>
            <person name="Busman M."/>
            <person name="Brown D.W."/>
            <person name="Divon H."/>
            <person name="Uhlig S."/>
            <person name="Proctor R.H."/>
        </authorList>
    </citation>
    <scope>NUCLEOTIDE SEQUENCE</scope>
    <source>
        <strain evidence="3">NRRL 53441</strain>
    </source>
</reference>
<keyword evidence="2" id="KW-0812">Transmembrane</keyword>
<dbReference type="AlphaFoldDB" id="A0A8H4KUG9"/>
<keyword evidence="2" id="KW-0472">Membrane</keyword>
<keyword evidence="2" id="KW-1133">Transmembrane helix</keyword>
<protein>
    <submittedName>
        <fullName evidence="3">Uncharacterized protein</fullName>
    </submittedName>
</protein>
<dbReference type="Proteomes" id="UP000605986">
    <property type="component" value="Unassembled WGS sequence"/>
</dbReference>
<evidence type="ECO:0000313" key="4">
    <source>
        <dbReference type="Proteomes" id="UP000605986"/>
    </source>
</evidence>